<keyword evidence="10" id="KW-0963">Cytoplasm</keyword>
<feature type="binding site" evidence="10">
    <location>
        <position position="35"/>
    </location>
    <ligand>
        <name>substrate</name>
    </ligand>
</feature>
<comment type="caution">
    <text evidence="12">The sequence shown here is derived from an EMBL/GenBank/DDBJ whole genome shotgun (WGS) entry which is preliminary data.</text>
</comment>
<dbReference type="Proteomes" id="UP001147700">
    <property type="component" value="Unassembled WGS sequence"/>
</dbReference>
<evidence type="ECO:0000256" key="2">
    <source>
        <dbReference type="ARBA" id="ARBA00004838"/>
    </source>
</evidence>
<comment type="subcellular location">
    <subcellularLocation>
        <location evidence="10">Cytoplasm</location>
    </subcellularLocation>
</comment>
<dbReference type="PROSITE" id="PS00111">
    <property type="entry name" value="PGLYCERATE_KINASE"/>
    <property type="match status" value="1"/>
</dbReference>
<comment type="pathway">
    <text evidence="2 10">Carbohydrate degradation; glycolysis; pyruvate from D-glyceraldehyde 3-phosphate: step 2/5.</text>
</comment>
<dbReference type="InterPro" id="IPR015824">
    <property type="entry name" value="Phosphoglycerate_kinase_N"/>
</dbReference>
<dbReference type="InterPro" id="IPR036043">
    <property type="entry name" value="Phosphoglycerate_kinase_sf"/>
</dbReference>
<dbReference type="RefSeq" id="WP_202957610.1">
    <property type="nucleotide sequence ID" value="NZ_JAPCID010000085.1"/>
</dbReference>
<dbReference type="Pfam" id="PF00162">
    <property type="entry name" value="PGK"/>
    <property type="match status" value="1"/>
</dbReference>
<feature type="binding site" evidence="10">
    <location>
        <begin position="19"/>
        <end position="21"/>
    </location>
    <ligand>
        <name>substrate</name>
    </ligand>
</feature>
<evidence type="ECO:0000256" key="8">
    <source>
        <dbReference type="ARBA" id="ARBA00022840"/>
    </source>
</evidence>
<keyword evidence="8 10" id="KW-0067">ATP-binding</keyword>
<feature type="binding site" evidence="10">
    <location>
        <position position="276"/>
    </location>
    <ligand>
        <name>ATP</name>
        <dbReference type="ChEBI" id="CHEBI:30616"/>
    </ligand>
</feature>
<evidence type="ECO:0000256" key="5">
    <source>
        <dbReference type="ARBA" id="ARBA00022679"/>
    </source>
</evidence>
<dbReference type="PIRSF" id="PIRSF000724">
    <property type="entry name" value="Pgk"/>
    <property type="match status" value="1"/>
</dbReference>
<feature type="binding site" evidence="10">
    <location>
        <position position="307"/>
    </location>
    <ligand>
        <name>ATP</name>
        <dbReference type="ChEBI" id="CHEBI:30616"/>
    </ligand>
</feature>
<evidence type="ECO:0000256" key="10">
    <source>
        <dbReference type="HAMAP-Rule" id="MF_00145"/>
    </source>
</evidence>
<comment type="catalytic activity">
    <reaction evidence="1 10 11">
        <text>(2R)-3-phosphoglycerate + ATP = (2R)-3-phospho-glyceroyl phosphate + ADP</text>
        <dbReference type="Rhea" id="RHEA:14801"/>
        <dbReference type="ChEBI" id="CHEBI:30616"/>
        <dbReference type="ChEBI" id="CHEBI:57604"/>
        <dbReference type="ChEBI" id="CHEBI:58272"/>
        <dbReference type="ChEBI" id="CHEBI:456216"/>
        <dbReference type="EC" id="2.7.2.3"/>
    </reaction>
</comment>
<sequence>MRTLDDLDVAGKRVLVRVDFNVPLDEDRNITDDARIQAALPTLKELREKGASGLVLLAHLGRPKGRDEKFSLKPAADRLGELLGVDVVLQPELEDTNGEIVMIENVRFFEGETKNDEDLAKQYAALADVYVNDAFGAAHRAHASTEAVAHLLPSAAGRLLEREVSTLNGILEDPKRPLVAVVGGAKVTDKIGVLEAFLDKADTVLIGGAMCFPFFKAQGHDVGSSLCEEEGLEPAKALLGNAKLELPTDLVLGREFKADTEVQALDGIDVEDGWMGLDVGPGTAERYGSIIAGAGTVFWNGPMGAFELEPFAAGTKAVAEAMAATEATTVVGGGDSAAALAQFGLADRVSHLSTGGGASLELIEGKELPGVKALS</sequence>
<keyword evidence="6 10" id="KW-0547">Nucleotide-binding</keyword>
<evidence type="ECO:0000313" key="13">
    <source>
        <dbReference type="Proteomes" id="UP001147700"/>
    </source>
</evidence>
<dbReference type="InterPro" id="IPR015911">
    <property type="entry name" value="Phosphoglycerate_kinase_CS"/>
</dbReference>
<feature type="binding site" evidence="10">
    <location>
        <begin position="333"/>
        <end position="336"/>
    </location>
    <ligand>
        <name>ATP</name>
        <dbReference type="ChEBI" id="CHEBI:30616"/>
    </ligand>
</feature>
<keyword evidence="13" id="KW-1185">Reference proteome</keyword>
<dbReference type="GO" id="GO:0016301">
    <property type="term" value="F:kinase activity"/>
    <property type="evidence" value="ECO:0007669"/>
    <property type="project" value="UniProtKB-KW"/>
</dbReference>
<evidence type="ECO:0000256" key="11">
    <source>
        <dbReference type="RuleBase" id="RU000532"/>
    </source>
</evidence>
<name>A0ABT4RV07_9ACTN</name>
<reference evidence="12" key="1">
    <citation type="submission" date="2022-10" db="EMBL/GenBank/DDBJ databases">
        <title>The WGS of Solirubrobacter sp. CPCC 204708.</title>
        <authorList>
            <person name="Jiang Z."/>
        </authorList>
    </citation>
    <scope>NUCLEOTIDE SEQUENCE</scope>
    <source>
        <strain evidence="12">CPCC 204708</strain>
    </source>
</reference>
<accession>A0ABT4RV07</accession>
<keyword evidence="9 10" id="KW-0324">Glycolysis</keyword>
<comment type="subunit">
    <text evidence="10">Monomer.</text>
</comment>
<dbReference type="EC" id="2.7.2.3" evidence="3 10"/>
<evidence type="ECO:0000256" key="6">
    <source>
        <dbReference type="ARBA" id="ARBA00022741"/>
    </source>
</evidence>
<evidence type="ECO:0000256" key="3">
    <source>
        <dbReference type="ARBA" id="ARBA00013061"/>
    </source>
</evidence>
<dbReference type="HAMAP" id="MF_00145">
    <property type="entry name" value="Phosphoglyc_kinase"/>
    <property type="match status" value="1"/>
</dbReference>
<proteinExistence type="inferred from homology"/>
<evidence type="ECO:0000256" key="4">
    <source>
        <dbReference type="ARBA" id="ARBA00016471"/>
    </source>
</evidence>
<evidence type="ECO:0000256" key="7">
    <source>
        <dbReference type="ARBA" id="ARBA00022777"/>
    </source>
</evidence>
<feature type="binding site" evidence="10">
    <location>
        <position position="190"/>
    </location>
    <ligand>
        <name>ATP</name>
        <dbReference type="ChEBI" id="CHEBI:30616"/>
    </ligand>
</feature>
<dbReference type="EMBL" id="JAPCID010000085">
    <property type="protein sequence ID" value="MDA0142366.1"/>
    <property type="molecule type" value="Genomic_DNA"/>
</dbReference>
<dbReference type="PANTHER" id="PTHR11406:SF23">
    <property type="entry name" value="PHOSPHOGLYCERATE KINASE 1, CHLOROPLASTIC-RELATED"/>
    <property type="match status" value="1"/>
</dbReference>
<evidence type="ECO:0000313" key="12">
    <source>
        <dbReference type="EMBL" id="MDA0142366.1"/>
    </source>
</evidence>
<dbReference type="InterPro" id="IPR001576">
    <property type="entry name" value="Phosphoglycerate_kinase"/>
</dbReference>
<keyword evidence="5 10" id="KW-0808">Transferase</keyword>
<organism evidence="12 13">
    <name type="scientific">Solirubrobacter deserti</name>
    <dbReference type="NCBI Taxonomy" id="2282478"/>
    <lineage>
        <taxon>Bacteria</taxon>
        <taxon>Bacillati</taxon>
        <taxon>Actinomycetota</taxon>
        <taxon>Thermoleophilia</taxon>
        <taxon>Solirubrobacterales</taxon>
        <taxon>Solirubrobacteraceae</taxon>
        <taxon>Solirubrobacter</taxon>
    </lineage>
</organism>
<dbReference type="Gene3D" id="3.40.50.1260">
    <property type="entry name" value="Phosphoglycerate kinase, N-terminal domain"/>
    <property type="match status" value="2"/>
</dbReference>
<evidence type="ECO:0000256" key="9">
    <source>
        <dbReference type="ARBA" id="ARBA00023152"/>
    </source>
</evidence>
<dbReference type="PANTHER" id="PTHR11406">
    <property type="entry name" value="PHOSPHOGLYCERATE KINASE"/>
    <property type="match status" value="1"/>
</dbReference>
<comment type="similarity">
    <text evidence="10 11">Belongs to the phosphoglycerate kinase family.</text>
</comment>
<feature type="binding site" evidence="10">
    <location>
        <begin position="59"/>
        <end position="62"/>
    </location>
    <ligand>
        <name>substrate</name>
    </ligand>
</feature>
<evidence type="ECO:0000256" key="1">
    <source>
        <dbReference type="ARBA" id="ARBA00000642"/>
    </source>
</evidence>
<feature type="binding site" evidence="10">
    <location>
        <position position="107"/>
    </location>
    <ligand>
        <name>substrate</name>
    </ligand>
</feature>
<feature type="binding site" evidence="10">
    <location>
        <position position="140"/>
    </location>
    <ligand>
        <name>substrate</name>
    </ligand>
</feature>
<protein>
    <recommendedName>
        <fullName evidence="4 10">Phosphoglycerate kinase</fullName>
        <ecNumber evidence="3 10">2.7.2.3</ecNumber>
    </recommendedName>
</protein>
<gene>
    <name evidence="10" type="primary">pgk</name>
    <name evidence="12" type="ORF">OJ962_33085</name>
</gene>
<keyword evidence="7 10" id="KW-0418">Kinase</keyword>
<dbReference type="SUPFAM" id="SSF53748">
    <property type="entry name" value="Phosphoglycerate kinase"/>
    <property type="match status" value="1"/>
</dbReference>
<dbReference type="PRINTS" id="PR00477">
    <property type="entry name" value="PHGLYCKINASE"/>
</dbReference>